<keyword evidence="2" id="KW-1185">Reference proteome</keyword>
<name>B6HRM5_PENRW</name>
<protein>
    <submittedName>
        <fullName evidence="1">Uncharacterized protein</fullName>
    </submittedName>
</protein>
<organism evidence="1 2">
    <name type="scientific">Penicillium rubens (strain ATCC 28089 / DSM 1075 / NRRL 1951 / Wisconsin 54-1255)</name>
    <name type="common">Penicillium chrysogenum</name>
    <dbReference type="NCBI Taxonomy" id="500485"/>
    <lineage>
        <taxon>Eukaryota</taxon>
        <taxon>Fungi</taxon>
        <taxon>Dikarya</taxon>
        <taxon>Ascomycota</taxon>
        <taxon>Pezizomycotina</taxon>
        <taxon>Eurotiomycetes</taxon>
        <taxon>Eurotiomycetidae</taxon>
        <taxon>Eurotiales</taxon>
        <taxon>Aspergillaceae</taxon>
        <taxon>Penicillium</taxon>
        <taxon>Penicillium chrysogenum species complex</taxon>
    </lineage>
</organism>
<proteinExistence type="predicted"/>
<dbReference type="AlphaFoldDB" id="B6HRM5"/>
<sequence>MLGPEYRLSPANIQYILRSNFGFNTPYDKPRSHTGLEWRAGSETLGHVTRSRSRLNNRILKGVRIAKSIPVWLNLGETLYGVLRTEYYSISLRSTYIEHLDSNSISVLFAPCFTPNQPTKLSAETTAEQKAATAHPLKYS</sequence>
<dbReference type="HOGENOM" id="CLU_1835811_0_0_1"/>
<accession>B6HRM5</accession>
<dbReference type="VEuPathDB" id="FungiDB:PCH_Pc22g20910"/>
<dbReference type="Proteomes" id="UP000000724">
    <property type="component" value="Contig Pc00c22"/>
</dbReference>
<gene>
    <name evidence="1" type="ORF">Pc22g20910</name>
    <name evidence="1" type="ORF">PCH_Pc22g20910</name>
</gene>
<reference evidence="1 2" key="1">
    <citation type="journal article" date="2008" name="Nat. Biotechnol.">
        <title>Genome sequencing and analysis of the filamentous fungus Penicillium chrysogenum.</title>
        <authorList>
            <person name="van den Berg M.A."/>
            <person name="Albang R."/>
            <person name="Albermann K."/>
            <person name="Badger J.H."/>
            <person name="Daran J.-M."/>
            <person name="Driessen A.J.M."/>
            <person name="Garcia-Estrada C."/>
            <person name="Fedorova N.D."/>
            <person name="Harris D.M."/>
            <person name="Heijne W.H.M."/>
            <person name="Joardar V.S."/>
            <person name="Kiel J.A.K.W."/>
            <person name="Kovalchuk A."/>
            <person name="Martin J.F."/>
            <person name="Nierman W.C."/>
            <person name="Nijland J.G."/>
            <person name="Pronk J.T."/>
            <person name="Roubos J.A."/>
            <person name="van der Klei I.J."/>
            <person name="van Peij N.N.M.E."/>
            <person name="Veenhuis M."/>
            <person name="von Doehren H."/>
            <person name="Wagner C."/>
            <person name="Wortman J.R."/>
            <person name="Bovenberg R.A.L."/>
        </authorList>
    </citation>
    <scope>NUCLEOTIDE SEQUENCE [LARGE SCALE GENOMIC DNA]</scope>
    <source>
        <strain evidence="2">ATCC 28089 / DSM 1075 / NRRL 1951 / Wisconsin 54-1255</strain>
    </source>
</reference>
<evidence type="ECO:0000313" key="1">
    <source>
        <dbReference type="EMBL" id="CAP99379.1"/>
    </source>
</evidence>
<evidence type="ECO:0000313" key="2">
    <source>
        <dbReference type="Proteomes" id="UP000000724"/>
    </source>
</evidence>
<dbReference type="EMBL" id="AM920437">
    <property type="protein sequence ID" value="CAP99379.1"/>
    <property type="molecule type" value="Genomic_DNA"/>
</dbReference>